<accession>A0A6J4NF18</accession>
<dbReference type="EMBL" id="CADCUN010000129">
    <property type="protein sequence ID" value="CAA9386014.1"/>
    <property type="molecule type" value="Genomic_DNA"/>
</dbReference>
<feature type="non-terminal residue" evidence="2">
    <location>
        <position position="1"/>
    </location>
</feature>
<evidence type="ECO:0000313" key="2">
    <source>
        <dbReference type="EMBL" id="CAA9386014.1"/>
    </source>
</evidence>
<evidence type="ECO:0000256" key="1">
    <source>
        <dbReference type="SAM" id="MobiDB-lite"/>
    </source>
</evidence>
<feature type="non-terminal residue" evidence="2">
    <location>
        <position position="43"/>
    </location>
</feature>
<reference evidence="2" key="1">
    <citation type="submission" date="2020-02" db="EMBL/GenBank/DDBJ databases">
        <authorList>
            <person name="Meier V. D."/>
        </authorList>
    </citation>
    <scope>NUCLEOTIDE SEQUENCE</scope>
    <source>
        <strain evidence="2">AVDCRST_MAG60</strain>
    </source>
</reference>
<dbReference type="AlphaFoldDB" id="A0A6J4NF18"/>
<organism evidence="2">
    <name type="scientific">uncultured Nocardioides sp</name>
    <dbReference type="NCBI Taxonomy" id="198441"/>
    <lineage>
        <taxon>Bacteria</taxon>
        <taxon>Bacillati</taxon>
        <taxon>Actinomycetota</taxon>
        <taxon>Actinomycetes</taxon>
        <taxon>Propionibacteriales</taxon>
        <taxon>Nocardioidaceae</taxon>
        <taxon>Nocardioides</taxon>
        <taxon>environmental samples</taxon>
    </lineage>
</organism>
<name>A0A6J4NF18_9ACTN</name>
<gene>
    <name evidence="2" type="ORF">AVDCRST_MAG60-1226</name>
</gene>
<feature type="compositionally biased region" description="Low complexity" evidence="1">
    <location>
        <begin position="17"/>
        <end position="37"/>
    </location>
</feature>
<proteinExistence type="predicted"/>
<feature type="region of interest" description="Disordered" evidence="1">
    <location>
        <begin position="1"/>
        <end position="43"/>
    </location>
</feature>
<protein>
    <submittedName>
        <fullName evidence="2">Uncharacterized protein</fullName>
    </submittedName>
</protein>
<sequence length="43" mass="4324">DSAAPGVPASLRAGVDAAPGVRPVRAPRRGPLAAPSSRPRRPL</sequence>